<dbReference type="InterPro" id="IPR036291">
    <property type="entry name" value="NAD(P)-bd_dom_sf"/>
</dbReference>
<comment type="pathway">
    <text evidence="3">Isoprenoid biosynthesis; isopentenyl diphosphate biosynthesis via DXP pathway; isopentenyl diphosphate from 1-deoxy-D-xylulose 5-phosphate: step 1/6.</text>
</comment>
<feature type="domain" description="1-deoxy-D-xylulose 5-phosphate reductoisomerase C-terminal" evidence="13">
    <location>
        <begin position="146"/>
        <end position="229"/>
    </location>
</feature>
<evidence type="ECO:0000256" key="8">
    <source>
        <dbReference type="ARBA" id="ARBA00023002"/>
    </source>
</evidence>
<evidence type="ECO:0000256" key="1">
    <source>
        <dbReference type="ARBA" id="ARBA00001936"/>
    </source>
</evidence>
<evidence type="ECO:0000256" key="5">
    <source>
        <dbReference type="ARBA" id="ARBA00012366"/>
    </source>
</evidence>
<evidence type="ECO:0000259" key="12">
    <source>
        <dbReference type="Pfam" id="PF02670"/>
    </source>
</evidence>
<dbReference type="NCBIfam" id="TIGR00243">
    <property type="entry name" value="Dxr"/>
    <property type="match status" value="1"/>
</dbReference>
<dbReference type="EC" id="1.1.1.267" evidence="5"/>
<evidence type="ECO:0000256" key="2">
    <source>
        <dbReference type="ARBA" id="ARBA00001946"/>
    </source>
</evidence>
<dbReference type="NCBIfam" id="NF009114">
    <property type="entry name" value="PRK12464.1"/>
    <property type="match status" value="1"/>
</dbReference>
<evidence type="ECO:0000256" key="11">
    <source>
        <dbReference type="ARBA" id="ARBA00048543"/>
    </source>
</evidence>
<dbReference type="Pfam" id="PF08436">
    <property type="entry name" value="DXP_redisom_C"/>
    <property type="match status" value="1"/>
</dbReference>
<evidence type="ECO:0000256" key="9">
    <source>
        <dbReference type="ARBA" id="ARBA00023211"/>
    </source>
</evidence>
<evidence type="ECO:0000259" key="14">
    <source>
        <dbReference type="Pfam" id="PF13288"/>
    </source>
</evidence>
<dbReference type="GO" id="GO:0030145">
    <property type="term" value="F:manganese ion binding"/>
    <property type="evidence" value="ECO:0007669"/>
    <property type="project" value="TreeGrafter"/>
</dbReference>
<dbReference type="SUPFAM" id="SSF69055">
    <property type="entry name" value="1-deoxy-D-xylulose-5-phosphate reductoisomerase, C-terminal domain"/>
    <property type="match status" value="1"/>
</dbReference>
<dbReference type="GO" id="GO:0016853">
    <property type="term" value="F:isomerase activity"/>
    <property type="evidence" value="ECO:0007669"/>
    <property type="project" value="UniProtKB-KW"/>
</dbReference>
<protein>
    <recommendedName>
        <fullName evidence="5">1-deoxy-D-xylulose-5-phosphate reductoisomerase</fullName>
        <ecNumber evidence="5">1.1.1.267</ecNumber>
    </recommendedName>
</protein>
<evidence type="ECO:0000256" key="10">
    <source>
        <dbReference type="ARBA" id="ARBA00023229"/>
    </source>
</evidence>
<dbReference type="SUPFAM" id="SSF51735">
    <property type="entry name" value="NAD(P)-binding Rossmann-fold domains"/>
    <property type="match status" value="1"/>
</dbReference>
<dbReference type="UniPathway" id="UPA00056">
    <property type="reaction ID" value="UER00092"/>
</dbReference>
<keyword evidence="8 15" id="KW-0560">Oxidoreductase</keyword>
<comment type="cofactor">
    <cofactor evidence="1">
        <name>Mn(2+)</name>
        <dbReference type="ChEBI" id="CHEBI:29035"/>
    </cofactor>
</comment>
<keyword evidence="6" id="KW-0479">Metal-binding</keyword>
<proteinExistence type="inferred from homology"/>
<evidence type="ECO:0000256" key="4">
    <source>
        <dbReference type="ARBA" id="ARBA00006825"/>
    </source>
</evidence>
<name>A0A3B1DM68_9ZZZZ</name>
<dbReference type="EMBL" id="UOGD01000463">
    <property type="protein sequence ID" value="VAX29797.1"/>
    <property type="molecule type" value="Genomic_DNA"/>
</dbReference>
<dbReference type="GO" id="GO:0051484">
    <property type="term" value="P:isopentenyl diphosphate biosynthetic process, methylerythritol 4-phosphate pathway involved in terpenoid biosynthetic process"/>
    <property type="evidence" value="ECO:0007669"/>
    <property type="project" value="TreeGrafter"/>
</dbReference>
<dbReference type="SUPFAM" id="SSF55347">
    <property type="entry name" value="Glyceraldehyde-3-phosphate dehydrogenase-like, C-terminal domain"/>
    <property type="match status" value="1"/>
</dbReference>
<feature type="domain" description="DXP reductoisomerase C-terminal" evidence="14">
    <location>
        <begin position="261"/>
        <end position="378"/>
    </location>
</feature>
<evidence type="ECO:0000256" key="3">
    <source>
        <dbReference type="ARBA" id="ARBA00005094"/>
    </source>
</evidence>
<sequence length="381" mass="42654">MTEKKKVFILGSTGSIGVNTLDVIRLHPEKFEVEGITINKNSDLLEKQIKEFNPKVVVIRDEKVADDVRRRIPQNIKLLIGEVGLIEATKNTDYDILLSALVGFSGLQPTIEGIKRGKRIALANKETLVVAGEIITELSEKFNSEIIPVDSEHSAIFQCLVGEKHKEVKKLLLTASGGPFFRKTREELENVSVSEALDHPNWNMGNKVTIDSASMMNKGLEMIEAHWLFDLPADKIDVIIHPQSIIHSMVEFIDGSIKAQMSQPDMRLPIQYALSFPDRLQNDFTSTSLTDITELSFFKPDFSKFECIKLAFDVLEEGGTAPCILNAANEVAVERFLNNKISFLEIPDLIKKALNGIDSTQKPSVETIIKCDSLTRKYLKE</sequence>
<reference evidence="15" key="1">
    <citation type="submission" date="2018-06" db="EMBL/GenBank/DDBJ databases">
        <authorList>
            <person name="Zhirakovskaya E."/>
        </authorList>
    </citation>
    <scope>NUCLEOTIDE SEQUENCE</scope>
</reference>
<keyword evidence="9" id="KW-0464">Manganese</keyword>
<evidence type="ECO:0000259" key="13">
    <source>
        <dbReference type="Pfam" id="PF08436"/>
    </source>
</evidence>
<dbReference type="Gene3D" id="1.10.1740.10">
    <property type="match status" value="1"/>
</dbReference>
<comment type="catalytic activity">
    <reaction evidence="11">
        <text>2-C-methyl-D-erythritol 4-phosphate + NADP(+) = 1-deoxy-D-xylulose 5-phosphate + NADPH + H(+)</text>
        <dbReference type="Rhea" id="RHEA:13717"/>
        <dbReference type="ChEBI" id="CHEBI:15378"/>
        <dbReference type="ChEBI" id="CHEBI:57783"/>
        <dbReference type="ChEBI" id="CHEBI:57792"/>
        <dbReference type="ChEBI" id="CHEBI:58262"/>
        <dbReference type="ChEBI" id="CHEBI:58349"/>
        <dbReference type="EC" id="1.1.1.267"/>
    </reaction>
    <physiologicalReaction direction="right-to-left" evidence="11">
        <dbReference type="Rhea" id="RHEA:13719"/>
    </physiologicalReaction>
</comment>
<evidence type="ECO:0000313" key="15">
    <source>
        <dbReference type="EMBL" id="VAX29797.1"/>
    </source>
</evidence>
<accession>A0A3B1DM68</accession>
<dbReference type="GO" id="GO:0070402">
    <property type="term" value="F:NADPH binding"/>
    <property type="evidence" value="ECO:0007669"/>
    <property type="project" value="InterPro"/>
</dbReference>
<dbReference type="AlphaFoldDB" id="A0A3B1DM68"/>
<dbReference type="GO" id="GO:0030604">
    <property type="term" value="F:1-deoxy-D-xylulose-5-phosphate reductoisomerase activity"/>
    <property type="evidence" value="ECO:0007669"/>
    <property type="project" value="UniProtKB-EC"/>
</dbReference>
<feature type="domain" description="1-deoxy-D-xylulose 5-phosphate reductoisomerase N-terminal" evidence="12">
    <location>
        <begin position="7"/>
        <end position="132"/>
    </location>
</feature>
<organism evidence="15">
    <name type="scientific">hydrothermal vent metagenome</name>
    <dbReference type="NCBI Taxonomy" id="652676"/>
    <lineage>
        <taxon>unclassified sequences</taxon>
        <taxon>metagenomes</taxon>
        <taxon>ecological metagenomes</taxon>
    </lineage>
</organism>
<keyword evidence="10" id="KW-0414">Isoprene biosynthesis</keyword>
<evidence type="ECO:0000256" key="6">
    <source>
        <dbReference type="ARBA" id="ARBA00022723"/>
    </source>
</evidence>
<dbReference type="InterPro" id="IPR036169">
    <property type="entry name" value="DXPR_C_sf"/>
</dbReference>
<dbReference type="InterPro" id="IPR013644">
    <property type="entry name" value="DXP_reductoisomerase_C"/>
</dbReference>
<dbReference type="PANTHER" id="PTHR30525">
    <property type="entry name" value="1-DEOXY-D-XYLULOSE 5-PHOSPHATE REDUCTOISOMERASE"/>
    <property type="match status" value="1"/>
</dbReference>
<comment type="similarity">
    <text evidence="4">Belongs to the DXR family.</text>
</comment>
<evidence type="ECO:0000256" key="7">
    <source>
        <dbReference type="ARBA" id="ARBA00022857"/>
    </source>
</evidence>
<gene>
    <name evidence="15" type="ORF">MNBD_IGNAVI01-2780</name>
</gene>
<dbReference type="FunFam" id="3.40.50.720:FF:000045">
    <property type="entry name" value="1-deoxy-D-xylulose 5-phosphate reductoisomerase"/>
    <property type="match status" value="1"/>
</dbReference>
<dbReference type="InterPro" id="IPR026877">
    <property type="entry name" value="DXPR_C"/>
</dbReference>
<dbReference type="Pfam" id="PF13288">
    <property type="entry name" value="DXPR_C"/>
    <property type="match status" value="1"/>
</dbReference>
<dbReference type="InterPro" id="IPR003821">
    <property type="entry name" value="DXP_reductoisomerase"/>
</dbReference>
<dbReference type="Gene3D" id="3.40.50.720">
    <property type="entry name" value="NAD(P)-binding Rossmann-like Domain"/>
    <property type="match status" value="1"/>
</dbReference>
<dbReference type="InterPro" id="IPR013512">
    <property type="entry name" value="DXP_reductoisomerase_N"/>
</dbReference>
<dbReference type="PANTHER" id="PTHR30525:SF0">
    <property type="entry name" value="1-DEOXY-D-XYLULOSE 5-PHOSPHATE REDUCTOISOMERASE, CHLOROPLASTIC"/>
    <property type="match status" value="1"/>
</dbReference>
<comment type="cofactor">
    <cofactor evidence="2">
        <name>Mg(2+)</name>
        <dbReference type="ChEBI" id="CHEBI:18420"/>
    </cofactor>
</comment>
<dbReference type="HAMAP" id="MF_00183">
    <property type="entry name" value="DXP_reductoisom"/>
    <property type="match status" value="1"/>
</dbReference>
<keyword evidence="15" id="KW-0413">Isomerase</keyword>
<keyword evidence="7" id="KW-0521">NADP</keyword>
<dbReference type="PIRSF" id="PIRSF006205">
    <property type="entry name" value="Dxp_reductismrs"/>
    <property type="match status" value="1"/>
</dbReference>
<dbReference type="Pfam" id="PF02670">
    <property type="entry name" value="DXP_reductoisom"/>
    <property type="match status" value="1"/>
</dbReference>